<evidence type="ECO:0000256" key="6">
    <source>
        <dbReference type="PIRNR" id="PIRNR002854"/>
    </source>
</evidence>
<dbReference type="RefSeq" id="WP_115360046.1">
    <property type="nucleotide sequence ID" value="NZ_CP038012.1"/>
</dbReference>
<dbReference type="Gene3D" id="3.40.190.10">
    <property type="entry name" value="Periplasmic binding protein-like II"/>
    <property type="match status" value="2"/>
</dbReference>
<dbReference type="PROSITE" id="PS51257">
    <property type="entry name" value="PROKAR_LIPOPROTEIN"/>
    <property type="match status" value="1"/>
</dbReference>
<dbReference type="PANTHER" id="PTHR30429">
    <property type="entry name" value="D-METHIONINE-BINDING LIPOPROTEIN METQ"/>
    <property type="match status" value="1"/>
</dbReference>
<dbReference type="OrthoDB" id="9812878at2"/>
<organism evidence="8 9">
    <name type="scientific">Sporosarcina pasteurii</name>
    <name type="common">Bacillus pasteurii</name>
    <dbReference type="NCBI Taxonomy" id="1474"/>
    <lineage>
        <taxon>Bacteria</taxon>
        <taxon>Bacillati</taxon>
        <taxon>Bacillota</taxon>
        <taxon>Bacilli</taxon>
        <taxon>Bacillales</taxon>
        <taxon>Caryophanaceae</taxon>
        <taxon>Sporosarcina</taxon>
    </lineage>
</organism>
<dbReference type="GO" id="GO:0016020">
    <property type="term" value="C:membrane"/>
    <property type="evidence" value="ECO:0007669"/>
    <property type="project" value="UniProtKB-SubCell"/>
</dbReference>
<dbReference type="InterPro" id="IPR004872">
    <property type="entry name" value="Lipoprotein_NlpA"/>
</dbReference>
<protein>
    <recommendedName>
        <fullName evidence="6">Lipoprotein</fullName>
    </recommendedName>
</protein>
<dbReference type="PIRSF" id="PIRSF002854">
    <property type="entry name" value="MetQ"/>
    <property type="match status" value="1"/>
</dbReference>
<keyword evidence="2" id="KW-0732">Signal</keyword>
<evidence type="ECO:0000313" key="8">
    <source>
        <dbReference type="EMBL" id="SUI99333.1"/>
    </source>
</evidence>
<dbReference type="SUPFAM" id="SSF53850">
    <property type="entry name" value="Periplasmic binding protein-like II"/>
    <property type="match status" value="1"/>
</dbReference>
<evidence type="ECO:0000256" key="3">
    <source>
        <dbReference type="ARBA" id="ARBA00023136"/>
    </source>
</evidence>
<gene>
    <name evidence="8" type="primary">metQ_1</name>
    <name evidence="8" type="ORF">NCTC4822_00568</name>
</gene>
<keyword evidence="3" id="KW-0472">Membrane</keyword>
<evidence type="ECO:0000256" key="1">
    <source>
        <dbReference type="ARBA" id="ARBA00004635"/>
    </source>
</evidence>
<keyword evidence="9" id="KW-1185">Reference proteome</keyword>
<proteinExistence type="inferred from homology"/>
<evidence type="ECO:0000313" key="9">
    <source>
        <dbReference type="Proteomes" id="UP000254519"/>
    </source>
</evidence>
<keyword evidence="4" id="KW-0564">Palmitate</keyword>
<evidence type="ECO:0000256" key="2">
    <source>
        <dbReference type="ARBA" id="ARBA00022729"/>
    </source>
</evidence>
<evidence type="ECO:0000256" key="5">
    <source>
        <dbReference type="ARBA" id="ARBA00023288"/>
    </source>
</evidence>
<dbReference type="Pfam" id="PF03180">
    <property type="entry name" value="Lipoprotein_9"/>
    <property type="match status" value="1"/>
</dbReference>
<keyword evidence="5 6" id="KW-0449">Lipoprotein</keyword>
<dbReference type="PANTHER" id="PTHR30429:SF1">
    <property type="entry name" value="D-METHIONINE-BINDING LIPOPROTEIN METQ-RELATED"/>
    <property type="match status" value="1"/>
</dbReference>
<accession>A0A380BF15</accession>
<reference evidence="8 9" key="1">
    <citation type="submission" date="2018-06" db="EMBL/GenBank/DDBJ databases">
        <authorList>
            <consortium name="Pathogen Informatics"/>
            <person name="Doyle S."/>
        </authorList>
    </citation>
    <scope>NUCLEOTIDE SEQUENCE [LARGE SCALE GENOMIC DNA]</scope>
    <source>
        <strain evidence="9">ATCC 11859 / DSM 33 / NCIB 8841 / NCTC 4822</strain>
    </source>
</reference>
<name>A0A380BF15_SPOPA</name>
<dbReference type="EMBL" id="UGYZ01000002">
    <property type="protein sequence ID" value="SUI99333.1"/>
    <property type="molecule type" value="Genomic_DNA"/>
</dbReference>
<dbReference type="Proteomes" id="UP000254519">
    <property type="component" value="Unassembled WGS sequence"/>
</dbReference>
<dbReference type="AlphaFoldDB" id="A0A380BF15"/>
<dbReference type="CDD" id="cd13526">
    <property type="entry name" value="PBP2_lipoprotein_MetQ_like"/>
    <property type="match status" value="1"/>
</dbReference>
<comment type="subcellular location">
    <subcellularLocation>
        <location evidence="1">Membrane</location>
        <topology evidence="1">Lipid-anchor</topology>
    </subcellularLocation>
</comment>
<comment type="similarity">
    <text evidence="6">Belongs to the nlpA lipoprotein family.</text>
</comment>
<feature type="lipid moiety-binding region" description="S-diacylglycerol cysteine" evidence="7">
    <location>
        <position position="20"/>
    </location>
</feature>
<evidence type="ECO:0000256" key="4">
    <source>
        <dbReference type="ARBA" id="ARBA00023139"/>
    </source>
</evidence>
<evidence type="ECO:0000256" key="7">
    <source>
        <dbReference type="PIRSR" id="PIRSR002854-1"/>
    </source>
</evidence>
<sequence>MKKWLLASVLVLVIGVLAACGGKEKSGDAGEGLLSDGKLVVGVTAGPHEEILGKVKELAAEEGLEIEVRPFTDYVMPNVALAEKEIDINSFQTEPFFEAMKEDRNLDLLKVADTVTFPMGIYSSKVTDLADLEEGAKIGLPGDPTNSARALMLFEAAGLLKLEEGMGMNGTIHDIVENPKNYDFIELDSAQIARQLDELDAAAINTNFAIEYGLSPSEDSIFSETSDSPYVNLIAVRAESKDDEVVQQFIDIYRSEEVKKFIEENFDGSIIPSW</sequence>